<dbReference type="EMBL" id="JAROKS010000016">
    <property type="protein sequence ID" value="KAK1795239.1"/>
    <property type="molecule type" value="Genomic_DNA"/>
</dbReference>
<comment type="caution">
    <text evidence="3">The sequence shown here is derived from an EMBL/GenBank/DDBJ whole genome shotgun (WGS) entry which is preliminary data.</text>
</comment>
<keyword evidence="2" id="KW-0812">Transmembrane</keyword>
<evidence type="ECO:0000256" key="2">
    <source>
        <dbReference type="SAM" id="Phobius"/>
    </source>
</evidence>
<keyword evidence="4" id="KW-1185">Reference proteome</keyword>
<evidence type="ECO:0000313" key="4">
    <source>
        <dbReference type="Proteomes" id="UP001239994"/>
    </source>
</evidence>
<protein>
    <recommendedName>
        <fullName evidence="5">SEA domain-containing protein</fullName>
    </recommendedName>
</protein>
<proteinExistence type="predicted"/>
<reference evidence="3" key="1">
    <citation type="submission" date="2023-03" db="EMBL/GenBank/DDBJ databases">
        <title>Electrophorus voltai genome.</title>
        <authorList>
            <person name="Bian C."/>
        </authorList>
    </citation>
    <scope>NUCLEOTIDE SEQUENCE</scope>
    <source>
        <strain evidence="3">CB-2022</strain>
        <tissue evidence="3">Muscle</tissue>
    </source>
</reference>
<dbReference type="Proteomes" id="UP001239994">
    <property type="component" value="Unassembled WGS sequence"/>
</dbReference>
<keyword evidence="2" id="KW-0472">Membrane</keyword>
<evidence type="ECO:0008006" key="5">
    <source>
        <dbReference type="Google" id="ProtNLM"/>
    </source>
</evidence>
<feature type="region of interest" description="Disordered" evidence="1">
    <location>
        <begin position="109"/>
        <end position="205"/>
    </location>
</feature>
<keyword evidence="2" id="KW-1133">Transmembrane helix</keyword>
<evidence type="ECO:0000256" key="1">
    <source>
        <dbReference type="SAM" id="MobiDB-lite"/>
    </source>
</evidence>
<dbReference type="SUPFAM" id="SSF141571">
    <property type="entry name" value="Pentapeptide repeat-like"/>
    <property type="match status" value="1"/>
</dbReference>
<feature type="compositionally biased region" description="Polar residues" evidence="1">
    <location>
        <begin position="143"/>
        <end position="161"/>
    </location>
</feature>
<feature type="transmembrane region" description="Helical" evidence="2">
    <location>
        <begin position="218"/>
        <end position="247"/>
    </location>
</feature>
<feature type="compositionally biased region" description="Low complexity" evidence="1">
    <location>
        <begin position="109"/>
        <end position="136"/>
    </location>
</feature>
<name>A0AAD8Z9P6_9TELE</name>
<evidence type="ECO:0000313" key="3">
    <source>
        <dbReference type="EMBL" id="KAK1795239.1"/>
    </source>
</evidence>
<accession>A0AAD8Z9P6</accession>
<organism evidence="3 4">
    <name type="scientific">Electrophorus voltai</name>
    <dbReference type="NCBI Taxonomy" id="2609070"/>
    <lineage>
        <taxon>Eukaryota</taxon>
        <taxon>Metazoa</taxon>
        <taxon>Chordata</taxon>
        <taxon>Craniata</taxon>
        <taxon>Vertebrata</taxon>
        <taxon>Euteleostomi</taxon>
        <taxon>Actinopterygii</taxon>
        <taxon>Neopterygii</taxon>
        <taxon>Teleostei</taxon>
        <taxon>Ostariophysi</taxon>
        <taxon>Gymnotiformes</taxon>
        <taxon>Gymnotoidei</taxon>
        <taxon>Gymnotidae</taxon>
        <taxon>Electrophorus</taxon>
    </lineage>
</organism>
<sequence>MLDLNVSYTKGAKPNVATIPMILEQNTVPTPSSHFNTSQLLNTSTHVTITNATTTHLTIANASTSHTTITNASATHTTITNASATHTTITNASTSHTTITSASTSHTTITSASTTSNSKFRESPTTTLGITTSQSTTRDHNTPKTSHTPISDKTTLTSDNMTVPPHNLTSLTSTTIPSSRPTSPASPAEPNRVAPSEHMAPASAAAGAAEAEQGVPGWGIALLVLAAFILFLFLVLLILLLLCWCCCWRTRGFVNMSDPTPIGYYNPDIPMYSTHSTYDSHNGTPLVFNKLTSKPSLGFSKVKMITCQNLDQIYGIASVGCNCGEVTVHPLVHFPISSTSHMQHTSTNAVQVQASLAAVTEHHFPPACIGPSLCLGGLPAET</sequence>
<dbReference type="AlphaFoldDB" id="A0AAD8Z9P6"/>
<gene>
    <name evidence="3" type="ORF">P4O66_010416</name>
</gene>
<feature type="compositionally biased region" description="Low complexity" evidence="1">
    <location>
        <begin position="169"/>
        <end position="205"/>
    </location>
</feature>